<sequence>MPRERSQSPGLAALSWLARGWDALRTWLRSEEPQLLEVVHMGGALLRESCEMSSAEIALVHRGERVILVQEAGRRAEVRTSDGFTGWLSLRTAENAPIVQKVLQNGASCKHRRSASFREEFETKWQRLRVDVGPNEERMHALRQSSGRVPISHWRPSGIPVASPKRPPQVPRIRPPATPQKEATASSEMASSSDRGGLSASPGVRPGEDLLDFNEPKEPRISRGRLPDLAEVLAAHAGFTADAGSHPSTFRERRSVSDIPDAPPSRRESHRDTRSWLEEHKEEEKLLAQLPRFEQLLDEQEEEVPLSFAAYEMEEDAFGAEEPEEEEEAEEEEEEEEAGIPPEDDDKAASWVPEAHPAG</sequence>
<feature type="compositionally biased region" description="Basic and acidic residues" evidence="1">
    <location>
        <begin position="214"/>
        <end position="224"/>
    </location>
</feature>
<feature type="compositionally biased region" description="Pro residues" evidence="1">
    <location>
        <begin position="165"/>
        <end position="178"/>
    </location>
</feature>
<feature type="region of interest" description="Disordered" evidence="1">
    <location>
        <begin position="240"/>
        <end position="277"/>
    </location>
</feature>
<dbReference type="AlphaFoldDB" id="A0AA36IMN5"/>
<feature type="region of interest" description="Disordered" evidence="1">
    <location>
        <begin position="143"/>
        <end position="224"/>
    </location>
</feature>
<proteinExistence type="predicted"/>
<protein>
    <recommendedName>
        <fullName evidence="4">SH3 domain-containing protein</fullName>
    </recommendedName>
</protein>
<evidence type="ECO:0000313" key="3">
    <source>
        <dbReference type="Proteomes" id="UP001178507"/>
    </source>
</evidence>
<reference evidence="2" key="1">
    <citation type="submission" date="2023-08" db="EMBL/GenBank/DDBJ databases">
        <authorList>
            <person name="Chen Y."/>
            <person name="Shah S."/>
            <person name="Dougan E. K."/>
            <person name="Thang M."/>
            <person name="Chan C."/>
        </authorList>
    </citation>
    <scope>NUCLEOTIDE SEQUENCE</scope>
</reference>
<gene>
    <name evidence="2" type="ORF">EVOR1521_LOCUS15876</name>
</gene>
<keyword evidence="3" id="KW-1185">Reference proteome</keyword>
<dbReference type="Proteomes" id="UP001178507">
    <property type="component" value="Unassembled WGS sequence"/>
</dbReference>
<name>A0AA36IMN5_9DINO</name>
<dbReference type="EMBL" id="CAUJNA010002079">
    <property type="protein sequence ID" value="CAJ1390459.1"/>
    <property type="molecule type" value="Genomic_DNA"/>
</dbReference>
<accession>A0AA36IMN5</accession>
<feature type="region of interest" description="Disordered" evidence="1">
    <location>
        <begin position="297"/>
        <end position="359"/>
    </location>
</feature>
<feature type="compositionally biased region" description="Basic and acidic residues" evidence="1">
    <location>
        <begin position="264"/>
        <end position="277"/>
    </location>
</feature>
<organism evidence="2 3">
    <name type="scientific">Effrenium voratum</name>
    <dbReference type="NCBI Taxonomy" id="2562239"/>
    <lineage>
        <taxon>Eukaryota</taxon>
        <taxon>Sar</taxon>
        <taxon>Alveolata</taxon>
        <taxon>Dinophyceae</taxon>
        <taxon>Suessiales</taxon>
        <taxon>Symbiodiniaceae</taxon>
        <taxon>Effrenium</taxon>
    </lineage>
</organism>
<evidence type="ECO:0000256" key="1">
    <source>
        <dbReference type="SAM" id="MobiDB-lite"/>
    </source>
</evidence>
<evidence type="ECO:0000313" key="2">
    <source>
        <dbReference type="EMBL" id="CAJ1390459.1"/>
    </source>
</evidence>
<comment type="caution">
    <text evidence="2">The sequence shown here is derived from an EMBL/GenBank/DDBJ whole genome shotgun (WGS) entry which is preliminary data.</text>
</comment>
<evidence type="ECO:0008006" key="4">
    <source>
        <dbReference type="Google" id="ProtNLM"/>
    </source>
</evidence>
<feature type="compositionally biased region" description="Acidic residues" evidence="1">
    <location>
        <begin position="312"/>
        <end position="346"/>
    </location>
</feature>
<feature type="compositionally biased region" description="Low complexity" evidence="1">
    <location>
        <begin position="182"/>
        <end position="193"/>
    </location>
</feature>